<evidence type="ECO:0000313" key="2">
    <source>
        <dbReference type="EMBL" id="GAA0248559.1"/>
    </source>
</evidence>
<evidence type="ECO:0000256" key="1">
    <source>
        <dbReference type="SAM" id="Phobius"/>
    </source>
</evidence>
<dbReference type="Proteomes" id="UP001500657">
    <property type="component" value="Unassembled WGS sequence"/>
</dbReference>
<evidence type="ECO:0000313" key="3">
    <source>
        <dbReference type="Proteomes" id="UP001500657"/>
    </source>
</evidence>
<proteinExistence type="predicted"/>
<protein>
    <recommendedName>
        <fullName evidence="4">Transmembrane protein</fullName>
    </recommendedName>
</protein>
<comment type="caution">
    <text evidence="2">The sequence shown here is derived from an EMBL/GenBank/DDBJ whole genome shotgun (WGS) entry which is preliminary data.</text>
</comment>
<feature type="transmembrane region" description="Helical" evidence="1">
    <location>
        <begin position="89"/>
        <end position="114"/>
    </location>
</feature>
<dbReference type="EMBL" id="BAAAFO010000002">
    <property type="protein sequence ID" value="GAA0248559.1"/>
    <property type="molecule type" value="Genomic_DNA"/>
</dbReference>
<dbReference type="RefSeq" id="WP_343881322.1">
    <property type="nucleotide sequence ID" value="NZ_BAAAFO010000002.1"/>
</dbReference>
<keyword evidence="1" id="KW-0472">Membrane</keyword>
<keyword evidence="3" id="KW-1185">Reference proteome</keyword>
<evidence type="ECO:0008006" key="4">
    <source>
        <dbReference type="Google" id="ProtNLM"/>
    </source>
</evidence>
<feature type="transmembrane region" description="Helical" evidence="1">
    <location>
        <begin position="25"/>
        <end position="46"/>
    </location>
</feature>
<name>A0ABP3E173_9GAMM</name>
<keyword evidence="1" id="KW-0812">Transmembrane</keyword>
<keyword evidence="1" id="KW-1133">Transmembrane helix</keyword>
<reference evidence="3" key="1">
    <citation type="journal article" date="2019" name="Int. J. Syst. Evol. Microbiol.">
        <title>The Global Catalogue of Microorganisms (GCM) 10K type strain sequencing project: providing services to taxonomists for standard genome sequencing and annotation.</title>
        <authorList>
            <consortium name="The Broad Institute Genomics Platform"/>
            <consortium name="The Broad Institute Genome Sequencing Center for Infectious Disease"/>
            <person name="Wu L."/>
            <person name="Ma J."/>
        </authorList>
    </citation>
    <scope>NUCLEOTIDE SEQUENCE [LARGE SCALE GENOMIC DNA]</scope>
    <source>
        <strain evidence="3">JCM 16242</strain>
    </source>
</reference>
<organism evidence="2 3">
    <name type="scientific">Rhodanobacter caeni</name>
    <dbReference type="NCBI Taxonomy" id="657654"/>
    <lineage>
        <taxon>Bacteria</taxon>
        <taxon>Pseudomonadati</taxon>
        <taxon>Pseudomonadota</taxon>
        <taxon>Gammaproteobacteria</taxon>
        <taxon>Lysobacterales</taxon>
        <taxon>Rhodanobacteraceae</taxon>
        <taxon>Rhodanobacter</taxon>
    </lineage>
</organism>
<sequence length="124" mass="13438">MRTILLATPFLLAMALVVYVQGGDAIGFAAWNALPMLAGLGLLLVGHRGRRTMPWGRVAFAAVATLFMVWFHLSWLFDWGGAMSGSSTSALAFIFMPLWAFILGAVAGALAWTIQRLARLRAMP</sequence>
<feature type="transmembrane region" description="Helical" evidence="1">
    <location>
        <begin position="58"/>
        <end position="77"/>
    </location>
</feature>
<accession>A0ABP3E173</accession>
<gene>
    <name evidence="2" type="ORF">GCM10009126_12580</name>
</gene>